<feature type="domain" description="F-box" evidence="2">
    <location>
        <begin position="43"/>
        <end position="93"/>
    </location>
</feature>
<dbReference type="AlphaFoldDB" id="A0A9N9PRZ9"/>
<proteinExistence type="predicted"/>
<feature type="region of interest" description="Disordered" evidence="1">
    <location>
        <begin position="15"/>
        <end position="39"/>
    </location>
</feature>
<dbReference type="PROSITE" id="PS50181">
    <property type="entry name" value="FBOX"/>
    <property type="match status" value="1"/>
</dbReference>
<organism evidence="3 4">
    <name type="scientific">Hymenoscyphus fraxineus</name>
    <dbReference type="NCBI Taxonomy" id="746836"/>
    <lineage>
        <taxon>Eukaryota</taxon>
        <taxon>Fungi</taxon>
        <taxon>Dikarya</taxon>
        <taxon>Ascomycota</taxon>
        <taxon>Pezizomycotina</taxon>
        <taxon>Leotiomycetes</taxon>
        <taxon>Helotiales</taxon>
        <taxon>Helotiaceae</taxon>
        <taxon>Hymenoscyphus</taxon>
    </lineage>
</organism>
<gene>
    <name evidence="3" type="ORF">HYFRA_00010104</name>
</gene>
<evidence type="ECO:0000313" key="4">
    <source>
        <dbReference type="Proteomes" id="UP000696280"/>
    </source>
</evidence>
<keyword evidence="4" id="KW-1185">Reference proteome</keyword>
<evidence type="ECO:0000259" key="2">
    <source>
        <dbReference type="PROSITE" id="PS50181"/>
    </source>
</evidence>
<evidence type="ECO:0000313" key="3">
    <source>
        <dbReference type="EMBL" id="CAG8953645.1"/>
    </source>
</evidence>
<reference evidence="3" key="1">
    <citation type="submission" date="2021-07" db="EMBL/GenBank/DDBJ databases">
        <authorList>
            <person name="Durling M."/>
        </authorList>
    </citation>
    <scope>NUCLEOTIDE SEQUENCE</scope>
</reference>
<feature type="compositionally biased region" description="Low complexity" evidence="1">
    <location>
        <begin position="27"/>
        <end position="39"/>
    </location>
</feature>
<dbReference type="InterPro" id="IPR001810">
    <property type="entry name" value="F-box_dom"/>
</dbReference>
<comment type="caution">
    <text evidence="3">The sequence shown here is derived from an EMBL/GenBank/DDBJ whole genome shotgun (WGS) entry which is preliminary data.</text>
</comment>
<accession>A0A9N9PRZ9</accession>
<sequence>MDDLPEIPVCKTSYEDSQLPKDKDTATTETTSSKPTISENVQKPTLITLPEEIIELIIKQLHPVPSMCLALTARKFNRIHKAVHGKVSLYTRHEDKRLSTLLVDWHEERGFTCIIFASQLGGLTHSYFVTAYSKPRFVSTNLTSEWFRRNLEGLENLKLWESNEYAYYLARAGRLYKRYYGDKWNDDGNVNVQLMWGECMITLYFKSDFATFY</sequence>
<protein>
    <recommendedName>
        <fullName evidence="2">F-box domain-containing protein</fullName>
    </recommendedName>
</protein>
<dbReference type="Proteomes" id="UP000696280">
    <property type="component" value="Unassembled WGS sequence"/>
</dbReference>
<evidence type="ECO:0000256" key="1">
    <source>
        <dbReference type="SAM" id="MobiDB-lite"/>
    </source>
</evidence>
<dbReference type="EMBL" id="CAJVRL010000051">
    <property type="protein sequence ID" value="CAG8953645.1"/>
    <property type="molecule type" value="Genomic_DNA"/>
</dbReference>
<name>A0A9N9PRZ9_9HELO</name>